<sequence>MLKFLTHKLRTHSLNEESVSEKVGVGAAYDSEGHSATRKWPPQNKGAEHPAAGPRPELHARLSEAGCLLQVEERDSGTESDDEAERAEPGKC</sequence>
<evidence type="ECO:0000256" key="1">
    <source>
        <dbReference type="SAM" id="MobiDB-lite"/>
    </source>
</evidence>
<dbReference type="EMBL" id="JACEFF010000297">
    <property type="protein sequence ID" value="KAH9640042.1"/>
    <property type="molecule type" value="Genomic_DNA"/>
</dbReference>
<organism evidence="2 3">
    <name type="scientific">Spodoptera exigua</name>
    <name type="common">Beet armyworm</name>
    <name type="synonym">Noctua fulgens</name>
    <dbReference type="NCBI Taxonomy" id="7107"/>
    <lineage>
        <taxon>Eukaryota</taxon>
        <taxon>Metazoa</taxon>
        <taxon>Ecdysozoa</taxon>
        <taxon>Arthropoda</taxon>
        <taxon>Hexapoda</taxon>
        <taxon>Insecta</taxon>
        <taxon>Pterygota</taxon>
        <taxon>Neoptera</taxon>
        <taxon>Endopterygota</taxon>
        <taxon>Lepidoptera</taxon>
        <taxon>Glossata</taxon>
        <taxon>Ditrysia</taxon>
        <taxon>Noctuoidea</taxon>
        <taxon>Noctuidae</taxon>
        <taxon>Amphipyrinae</taxon>
        <taxon>Spodoptera</taxon>
    </lineage>
</organism>
<protein>
    <submittedName>
        <fullName evidence="2">Uncharacterized protein</fullName>
    </submittedName>
</protein>
<evidence type="ECO:0000313" key="3">
    <source>
        <dbReference type="Proteomes" id="UP000814243"/>
    </source>
</evidence>
<comment type="caution">
    <text evidence="2">The sequence shown here is derived from an EMBL/GenBank/DDBJ whole genome shotgun (WGS) entry which is preliminary data.</text>
</comment>
<reference evidence="2" key="1">
    <citation type="journal article" date="2021" name="G3 (Bethesda)">
        <title>Genome and transcriptome analysis of the beet armyworm Spodoptera exigua reveals targets for pest control. .</title>
        <authorList>
            <person name="Simon S."/>
            <person name="Breeschoten T."/>
            <person name="Jansen H.J."/>
            <person name="Dirks R.P."/>
            <person name="Schranz M.E."/>
            <person name="Ros V.I.D."/>
        </authorList>
    </citation>
    <scope>NUCLEOTIDE SEQUENCE</scope>
    <source>
        <strain evidence="2">TB_SE_WUR_2020</strain>
    </source>
</reference>
<dbReference type="AlphaFoldDB" id="A0A922MPM9"/>
<gene>
    <name evidence="2" type="ORF">HF086_008137</name>
</gene>
<evidence type="ECO:0000313" key="2">
    <source>
        <dbReference type="EMBL" id="KAH9640042.1"/>
    </source>
</evidence>
<proteinExistence type="predicted"/>
<accession>A0A922MPM9</accession>
<feature type="region of interest" description="Disordered" evidence="1">
    <location>
        <begin position="30"/>
        <end position="92"/>
    </location>
</feature>
<dbReference type="Proteomes" id="UP000814243">
    <property type="component" value="Unassembled WGS sequence"/>
</dbReference>
<name>A0A922MPM9_SPOEX</name>